<dbReference type="AlphaFoldDB" id="E1AHU1"/>
<protein>
    <submittedName>
        <fullName evidence="1">Chlorite dismutase</fullName>
    </submittedName>
</protein>
<organism evidence="1">
    <name type="scientific">Dechlorospirillum sp. TRV</name>
    <dbReference type="NCBI Taxonomy" id="693846"/>
    <lineage>
        <taxon>Bacteria</taxon>
        <taxon>Pseudomonadati</taxon>
        <taxon>Pseudomonadota</taxon>
        <taxon>Alphaproteobacteria</taxon>
        <taxon>Rhodospirillales</taxon>
        <taxon>Rhodospirillaceae</taxon>
        <taxon>Dechlorospirillum</taxon>
    </lineage>
</organism>
<feature type="non-terminal residue" evidence="1">
    <location>
        <position position="1"/>
    </location>
</feature>
<proteinExistence type="predicted"/>
<gene>
    <name evidence="1" type="primary">cld</name>
</gene>
<reference evidence="1" key="1">
    <citation type="submission" date="2010-07" db="EMBL/GenBank/DDBJ databases">
        <title>Perchlorate degradation under anaerobic condition.</title>
        <authorList>
            <person name="Anupama V."/>
            <person name="Anjali N."/>
            <person name="Krishnakumar B."/>
        </authorList>
    </citation>
    <scope>NUCLEOTIDE SEQUENCE</scope>
    <source>
        <strain evidence="1">TRV</strain>
    </source>
</reference>
<evidence type="ECO:0000313" key="1">
    <source>
        <dbReference type="EMBL" id="ADM34008.1"/>
    </source>
</evidence>
<name>E1AHU1_9PROT</name>
<accession>E1AHU1</accession>
<feature type="non-terminal residue" evidence="1">
    <location>
        <position position="118"/>
    </location>
</feature>
<dbReference type="EMBL" id="HM751095">
    <property type="protein sequence ID" value="ADM34008.1"/>
    <property type="molecule type" value="Genomic_DNA"/>
</dbReference>
<sequence length="118" mass="13225">CAAGACIAPIWKPRRFRACRAAWRAIRRGMCLAAMANRAAIIRARNCICRARWRARNAAASLAICLAFARRCAIAIRARKAAAWWNMCAARRAKAIAPRARIRRIRRLAASAKPRPCR</sequence>